<dbReference type="Proteomes" id="UP000802098">
    <property type="component" value="Unassembled WGS sequence"/>
</dbReference>
<gene>
    <name evidence="2" type="ORF">G7087_02345</name>
</gene>
<keyword evidence="3" id="KW-1185">Reference proteome</keyword>
<dbReference type="RefSeq" id="WP_009856614.1">
    <property type="nucleotide sequence ID" value="NZ_JAAOCD010000001.1"/>
</dbReference>
<name>A0ABX0HQ52_9BURK</name>
<evidence type="ECO:0000256" key="1">
    <source>
        <dbReference type="SAM" id="MobiDB-lite"/>
    </source>
</evidence>
<dbReference type="EMBL" id="JAAOCD010000001">
    <property type="protein sequence ID" value="NHK97208.1"/>
    <property type="molecule type" value="Genomic_DNA"/>
</dbReference>
<organism evidence="2 3">
    <name type="scientific">Rubrivivax benzoatilyticus</name>
    <dbReference type="NCBI Taxonomy" id="316997"/>
    <lineage>
        <taxon>Bacteria</taxon>
        <taxon>Pseudomonadati</taxon>
        <taxon>Pseudomonadota</taxon>
        <taxon>Betaproteobacteria</taxon>
        <taxon>Burkholderiales</taxon>
        <taxon>Sphaerotilaceae</taxon>
        <taxon>Rubrivivax</taxon>
    </lineage>
</organism>
<protein>
    <submittedName>
        <fullName evidence="2">DUF1631 domain-containing protein</fullName>
    </submittedName>
</protein>
<dbReference type="Pfam" id="PF07793">
    <property type="entry name" value="DUF1631"/>
    <property type="match status" value="1"/>
</dbReference>
<evidence type="ECO:0000313" key="3">
    <source>
        <dbReference type="Proteomes" id="UP000802098"/>
    </source>
</evidence>
<sequence>MNPHPVHRLPAPLEAAVQRVKLAARQATERTIESLGLAALASNNAFQRDGLLGAQFELNRKSAVFALAFNEEFDRRVLREVAPRASEDSTQSASWESLRLVEDRELEIEVAAERFGLETAHACEWELRELGAYVGALLEGARGDREPRNPLRPEIVGHAMYQAIETVSERPEVRAALAKEMARSLATLLRTAYAEIVSDLRRAGIQPAGLTVRNADSRSGAPSTGFGASERGTESERAAFSPDADSRWSSRRAGASHFAPSTRSGGAAAGRGTPLGEVDPAMMALMRRIAYAEAAAIGEPADAGASGAALPNLIHVHREELRQAAAGSLDLMVIDVIGSLFDQILSDPKVPPQVARQIARLQLPVLRAALGDPSFFSSRRHPVRRFVNRIASLGAGFDDIGDDGAQRVLARIRGLVDEVVEGDFDQLEVYQSKLAALEAFVAEQGRAEAGEQGAADLLAAKEDELRLRQLYAQQLHGELKDLSAPPFLRDFISQVWSQVVVAASARDGAEAESVRQLRQVGRELFMSVQAKTSSAQRKTFLAELPKLMKELGEGLDLIGWPEASRREFFGRLLPAHAESLKATPLRPLDFNLLAREVEGALQRPLPTPEELRGAPANLPVLDDVIAEPRFSPEEAARVGLVDESQVDWDGQIDIVVGEDAPVSAADTAIGGLPLPSEPVEPTEGRALAEHVQVGFAYRMHIADAWQKVRLVHVSAGRTFFVFHHGSRHKETISLTHRMLVRLCETGRLRAFENAYLLERATARARRQLAGVGGGA</sequence>
<evidence type="ECO:0000313" key="2">
    <source>
        <dbReference type="EMBL" id="NHK97208.1"/>
    </source>
</evidence>
<feature type="region of interest" description="Disordered" evidence="1">
    <location>
        <begin position="213"/>
        <end position="274"/>
    </location>
</feature>
<proteinExistence type="predicted"/>
<comment type="caution">
    <text evidence="2">The sequence shown here is derived from an EMBL/GenBank/DDBJ whole genome shotgun (WGS) entry which is preliminary data.</text>
</comment>
<dbReference type="InterPro" id="IPR012434">
    <property type="entry name" value="DUF1631"/>
</dbReference>
<reference evidence="2 3" key="1">
    <citation type="submission" date="2020-03" db="EMBL/GenBank/DDBJ databases">
        <title>Rubrivivax benzoatilyticus JA2 (sequenced after 10 years sub-culturing).</title>
        <authorList>
            <person name="Gupta D."/>
            <person name="Chintalapati S."/>
            <person name="Chintalapati V.R."/>
        </authorList>
    </citation>
    <scope>NUCLEOTIDE SEQUENCE [LARGE SCALE GENOMIC DNA]</scope>
    <source>
        <strain evidence="2 3">JA2-Mal</strain>
    </source>
</reference>
<accession>A0ABX0HQ52</accession>
<feature type="compositionally biased region" description="Low complexity" evidence="1">
    <location>
        <begin position="259"/>
        <end position="274"/>
    </location>
</feature>